<dbReference type="PaxDb" id="4081-Solyc11g030920.1.1"/>
<feature type="transmembrane region" description="Helical" evidence="1">
    <location>
        <begin position="42"/>
        <end position="59"/>
    </location>
</feature>
<dbReference type="PANTHER" id="PTHR34456">
    <property type="entry name" value="MITOVIRUS RNA-DEPENDENT RNA POLYMERASE"/>
    <property type="match status" value="1"/>
</dbReference>
<evidence type="ECO:0000313" key="2">
    <source>
        <dbReference type="EnsemblPlants" id="Solyc11g030905.1.1"/>
    </source>
</evidence>
<dbReference type="Proteomes" id="UP000004994">
    <property type="component" value="Chromosome 11"/>
</dbReference>
<dbReference type="InterPro" id="IPR008686">
    <property type="entry name" value="RNA_pol_mitovir"/>
</dbReference>
<proteinExistence type="predicted"/>
<feature type="transmembrane region" description="Helical" evidence="1">
    <location>
        <begin position="71"/>
        <end position="94"/>
    </location>
</feature>
<keyword evidence="3" id="KW-1185">Reference proteome</keyword>
<dbReference type="OMA" id="DICITDR"/>
<dbReference type="STRING" id="4081.A0A3Q7IUS3"/>
<dbReference type="Pfam" id="PF05919">
    <property type="entry name" value="Mitovir_RNA_pol"/>
    <property type="match status" value="1"/>
</dbReference>
<sequence>MKVRSHLSMNGEFDQERPLVQLRSQKKSNSLYVDSKLATDRWPLSIIYTFMFCVWGSTLESSIVNRHPLGYYGSWSLFALSHNYMVWLAAMYAYPTTTTPFADYALLGDDILITDTDVSRQYRILLDRLAKSIISENRTLEFAKRFWIKDIGLTSSRTTVGLCILATKY</sequence>
<reference evidence="2" key="1">
    <citation type="journal article" date="2012" name="Nature">
        <title>The tomato genome sequence provides insights into fleshy fruit evolution.</title>
        <authorList>
            <consortium name="Tomato Genome Consortium"/>
        </authorList>
    </citation>
    <scope>NUCLEOTIDE SEQUENCE [LARGE SCALE GENOMIC DNA]</scope>
    <source>
        <strain evidence="2">cv. Heinz 1706</strain>
    </source>
</reference>
<keyword evidence="1" id="KW-0472">Membrane</keyword>
<protein>
    <submittedName>
        <fullName evidence="2">Uncharacterized protein</fullName>
    </submittedName>
</protein>
<evidence type="ECO:0000313" key="3">
    <source>
        <dbReference type="Proteomes" id="UP000004994"/>
    </source>
</evidence>
<name>A0A3Q7IUS3_SOLLC</name>
<dbReference type="EnsemblPlants" id="Solyc11g030905.1.1">
    <property type="protein sequence ID" value="Solyc11g030905.1.1"/>
    <property type="gene ID" value="Solyc11g030905.1"/>
</dbReference>
<evidence type="ECO:0000256" key="1">
    <source>
        <dbReference type="SAM" id="Phobius"/>
    </source>
</evidence>
<keyword evidence="1" id="KW-0812">Transmembrane</keyword>
<accession>A0A3Q7IUS3</accession>
<keyword evidence="1" id="KW-1133">Transmembrane helix</keyword>
<dbReference type="PANTHER" id="PTHR34456:SF15">
    <property type="entry name" value="AMINOTRANSFERASE-LIKE PLANT MOBILE DOMAIN-CONTAINING PROTEIN"/>
    <property type="match status" value="1"/>
</dbReference>
<dbReference type="AlphaFoldDB" id="A0A3Q7IUS3"/>
<dbReference type="Gramene" id="Solyc11g030905.1.1">
    <property type="protein sequence ID" value="Solyc11g030905.1.1"/>
    <property type="gene ID" value="Solyc11g030905.1"/>
</dbReference>
<reference evidence="2" key="2">
    <citation type="submission" date="2019-01" db="UniProtKB">
        <authorList>
            <consortium name="EnsemblPlants"/>
        </authorList>
    </citation>
    <scope>IDENTIFICATION</scope>
    <source>
        <strain evidence="2">cv. Heinz 1706</strain>
    </source>
</reference>
<organism evidence="2">
    <name type="scientific">Solanum lycopersicum</name>
    <name type="common">Tomato</name>
    <name type="synonym">Lycopersicon esculentum</name>
    <dbReference type="NCBI Taxonomy" id="4081"/>
    <lineage>
        <taxon>Eukaryota</taxon>
        <taxon>Viridiplantae</taxon>
        <taxon>Streptophyta</taxon>
        <taxon>Embryophyta</taxon>
        <taxon>Tracheophyta</taxon>
        <taxon>Spermatophyta</taxon>
        <taxon>Magnoliopsida</taxon>
        <taxon>eudicotyledons</taxon>
        <taxon>Gunneridae</taxon>
        <taxon>Pentapetalae</taxon>
        <taxon>asterids</taxon>
        <taxon>lamiids</taxon>
        <taxon>Solanales</taxon>
        <taxon>Solanaceae</taxon>
        <taxon>Solanoideae</taxon>
        <taxon>Solaneae</taxon>
        <taxon>Solanum</taxon>
        <taxon>Solanum subgen. Lycopersicon</taxon>
    </lineage>
</organism>
<dbReference type="InParanoid" id="A0A3Q7IUS3"/>